<sequence length="96" mass="10633">MYLLLAKRFSSSARHKRMPLIRFLGPRSQLPNGGHHSSTSSPKSNAPSQQRPAPAATGKGSTDVIHYEEESELPPRFRKMPMSRAEMEVIELGGAF</sequence>
<dbReference type="EMBL" id="QEAN01000009">
    <property type="protein sequence ID" value="TPX54067.1"/>
    <property type="molecule type" value="Genomic_DNA"/>
</dbReference>
<comment type="similarity">
    <text evidence="3">Belongs to the alpha-ketoglutarate dehydrogenase component 4 family.</text>
</comment>
<evidence type="ECO:0000313" key="6">
    <source>
        <dbReference type="EMBL" id="TPX54067.1"/>
    </source>
</evidence>
<dbReference type="OrthoDB" id="2116030at2759"/>
<dbReference type="EMBL" id="QEAM01000005">
    <property type="protein sequence ID" value="TPX51379.1"/>
    <property type="molecule type" value="Genomic_DNA"/>
</dbReference>
<keyword evidence="2" id="KW-0496">Mitochondrion</keyword>
<organism evidence="5 8">
    <name type="scientific">Synchytrium endobioticum</name>
    <dbReference type="NCBI Taxonomy" id="286115"/>
    <lineage>
        <taxon>Eukaryota</taxon>
        <taxon>Fungi</taxon>
        <taxon>Fungi incertae sedis</taxon>
        <taxon>Chytridiomycota</taxon>
        <taxon>Chytridiomycota incertae sedis</taxon>
        <taxon>Chytridiomycetes</taxon>
        <taxon>Synchytriales</taxon>
        <taxon>Synchytriaceae</taxon>
        <taxon>Synchytrium</taxon>
    </lineage>
</organism>
<evidence type="ECO:0000256" key="3">
    <source>
        <dbReference type="ARBA" id="ARBA00043970"/>
    </source>
</evidence>
<dbReference type="VEuPathDB" id="FungiDB:SeMB42_g00463"/>
<evidence type="ECO:0000256" key="4">
    <source>
        <dbReference type="SAM" id="MobiDB-lite"/>
    </source>
</evidence>
<reference evidence="7 8" key="1">
    <citation type="journal article" date="2019" name="Sci. Rep.">
        <title>Comparative genomics of chytrid fungi reveal insights into the obligate biotrophic and pathogenic lifestyle of Synchytrium endobioticum.</title>
        <authorList>
            <person name="van de Vossenberg B.T.L.H."/>
            <person name="Warris S."/>
            <person name="Nguyen H.D.T."/>
            <person name="van Gent-Pelzer M.P.E."/>
            <person name="Joly D.L."/>
            <person name="van de Geest H.C."/>
            <person name="Bonants P.J.M."/>
            <person name="Smith D.S."/>
            <person name="Levesque C.A."/>
            <person name="van der Lee T.A.J."/>
        </authorList>
    </citation>
    <scope>NUCLEOTIDE SEQUENCE [LARGE SCALE GENOMIC DNA]</scope>
    <source>
        <strain evidence="5 8">LEV6574</strain>
        <strain evidence="6 7">MB42</strain>
    </source>
</reference>
<keyword evidence="7" id="KW-1185">Reference proteome</keyword>
<comment type="caution">
    <text evidence="5">The sequence shown here is derived from an EMBL/GenBank/DDBJ whole genome shotgun (WGS) entry which is preliminary data.</text>
</comment>
<dbReference type="GO" id="GO:0006103">
    <property type="term" value="P:2-oxoglutarate metabolic process"/>
    <property type="evidence" value="ECO:0007669"/>
    <property type="project" value="InterPro"/>
</dbReference>
<proteinExistence type="inferred from homology"/>
<protein>
    <recommendedName>
        <fullName evidence="9">Ribosomal protein S36, mitochondrial</fullName>
    </recommendedName>
</protein>
<name>A0A507DI60_9FUNG</name>
<dbReference type="GO" id="GO:0005739">
    <property type="term" value="C:mitochondrion"/>
    <property type="evidence" value="ECO:0007669"/>
    <property type="project" value="UniProtKB-SubCell"/>
</dbReference>
<dbReference type="Proteomes" id="UP000320475">
    <property type="component" value="Unassembled WGS sequence"/>
</dbReference>
<evidence type="ECO:0000313" key="7">
    <source>
        <dbReference type="Proteomes" id="UP000317494"/>
    </source>
</evidence>
<dbReference type="InterPro" id="IPR020373">
    <property type="entry name" value="Kgd4/YMR-31"/>
</dbReference>
<dbReference type="Pfam" id="PF10937">
    <property type="entry name" value="Kgd4-YMR31"/>
    <property type="match status" value="1"/>
</dbReference>
<dbReference type="Proteomes" id="UP000317494">
    <property type="component" value="Unassembled WGS sequence"/>
</dbReference>
<evidence type="ECO:0000313" key="5">
    <source>
        <dbReference type="EMBL" id="TPX51379.1"/>
    </source>
</evidence>
<feature type="region of interest" description="Disordered" evidence="4">
    <location>
        <begin position="22"/>
        <end position="79"/>
    </location>
</feature>
<accession>A0A507DI60</accession>
<feature type="compositionally biased region" description="Low complexity" evidence="4">
    <location>
        <begin position="37"/>
        <end position="48"/>
    </location>
</feature>
<evidence type="ECO:0000313" key="8">
    <source>
        <dbReference type="Proteomes" id="UP000320475"/>
    </source>
</evidence>
<dbReference type="AlphaFoldDB" id="A0A507DI60"/>
<gene>
    <name evidence="5" type="ORF">SeLEV6574_g00326</name>
    <name evidence="6" type="ORF">SeMB42_g00463</name>
</gene>
<evidence type="ECO:0008006" key="9">
    <source>
        <dbReference type="Google" id="ProtNLM"/>
    </source>
</evidence>
<comment type="subcellular location">
    <subcellularLocation>
        <location evidence="1">Mitochondrion</location>
    </subcellularLocation>
</comment>
<evidence type="ECO:0000256" key="2">
    <source>
        <dbReference type="ARBA" id="ARBA00023128"/>
    </source>
</evidence>
<evidence type="ECO:0000256" key="1">
    <source>
        <dbReference type="ARBA" id="ARBA00004173"/>
    </source>
</evidence>